<evidence type="ECO:0000256" key="4">
    <source>
        <dbReference type="ARBA" id="ARBA00023263"/>
    </source>
</evidence>
<dbReference type="GO" id="GO:0009289">
    <property type="term" value="C:pilus"/>
    <property type="evidence" value="ECO:0007669"/>
    <property type="project" value="UniProtKB-SubCell"/>
</dbReference>
<dbReference type="PANTHER" id="PTHR33420">
    <property type="entry name" value="FIMBRIAL SUBUNIT ELFA-RELATED"/>
    <property type="match status" value="1"/>
</dbReference>
<evidence type="ECO:0000256" key="1">
    <source>
        <dbReference type="ARBA" id="ARBA00004561"/>
    </source>
</evidence>
<dbReference type="Gene3D" id="2.60.40.1090">
    <property type="entry name" value="Fimbrial-type adhesion domain"/>
    <property type="match status" value="1"/>
</dbReference>
<evidence type="ECO:0000259" key="6">
    <source>
        <dbReference type="Pfam" id="PF00419"/>
    </source>
</evidence>
<reference evidence="7 8" key="1">
    <citation type="journal article" date="2010" name="PLoS ONE">
        <title>Genome sequence of Cronobacter sakazakii BAA-894 and comparative genomic hybridization analysis with other Cronobacter species.</title>
        <authorList>
            <person name="Kucerova E."/>
            <person name="Clifton S.W."/>
            <person name="Xia X.Q."/>
            <person name="Long F."/>
            <person name="Porwollik S."/>
            <person name="Fulton L."/>
            <person name="Fronick C."/>
            <person name="Minx P."/>
            <person name="Kyung K."/>
            <person name="Warren W."/>
            <person name="Fulton R."/>
            <person name="Feng D."/>
            <person name="Wollam A."/>
            <person name="Shah N."/>
            <person name="Bhonagiri V."/>
            <person name="Nash W.E."/>
            <person name="Hallsworth-Pepin K."/>
            <person name="Wilson R.K."/>
            <person name="McClelland M."/>
            <person name="Forsythe S.J."/>
        </authorList>
    </citation>
    <scope>NUCLEOTIDE SEQUENCE [LARGE SCALE GENOMIC DNA]</scope>
    <source>
        <strain evidence="7 8">ATCC BAA-894</strain>
    </source>
</reference>
<keyword evidence="4" id="KW-0281">Fimbrium</keyword>
<comment type="subcellular location">
    <subcellularLocation>
        <location evidence="1">Fimbrium</location>
    </subcellularLocation>
</comment>
<dbReference type="AlphaFoldDB" id="A7MEY3"/>
<dbReference type="KEGG" id="esa:ESA_02541"/>
<sequence>MPLTRVTWTFFMRFIKLLSALLVLAGSLFFMPHAKASCTAPMMPYTVSVAYVAVSSTLPVGATIPGTDELVSIHGSCNGYSGQPIIACYYGSGNEVSGMPGVYETGVEGIGISLMNDKGQRIIGGGVGCDTRNTPLGYVSTDGNNTFDFTVTLALVKTSTTIYSGSLEQAQTVFGVGVYNQTGIGAPNTIAYAGDITYKTVTCSVDRNNLSVTLGNVPASVFTGVGSSSGWSSFEVNATCNDPVQVGVKVSSANGYASTEPSVIKLTSEPGVASGIGVQMTLFGQNIDFDHYTFVASLRPNSTLNIPFAVQYYQTADTVTPGVANAVATITVSYR</sequence>
<dbReference type="Proteomes" id="UP000000260">
    <property type="component" value="Chromosome"/>
</dbReference>
<evidence type="ECO:0000313" key="8">
    <source>
        <dbReference type="Proteomes" id="UP000000260"/>
    </source>
</evidence>
<evidence type="ECO:0000313" key="7">
    <source>
        <dbReference type="EMBL" id="ABU77786.1"/>
    </source>
</evidence>
<gene>
    <name evidence="7" type="ordered locus">ESA_02541</name>
</gene>
<dbReference type="InterPro" id="IPR008966">
    <property type="entry name" value="Adhesion_dom_sf"/>
</dbReference>
<keyword evidence="3 5" id="KW-0732">Signal</keyword>
<dbReference type="GO" id="GO:0043709">
    <property type="term" value="P:cell adhesion involved in single-species biofilm formation"/>
    <property type="evidence" value="ECO:0007669"/>
    <property type="project" value="TreeGrafter"/>
</dbReference>
<protein>
    <recommendedName>
        <fullName evidence="6">Fimbrial-type adhesion domain-containing protein</fullName>
    </recommendedName>
</protein>
<dbReference type="InterPro" id="IPR036937">
    <property type="entry name" value="Adhesion_dom_fimbrial_sf"/>
</dbReference>
<feature type="signal peptide" evidence="5">
    <location>
        <begin position="1"/>
        <end position="36"/>
    </location>
</feature>
<proteinExistence type="inferred from homology"/>
<dbReference type="InterPro" id="IPR050263">
    <property type="entry name" value="Bact_Fimbrial_Adh_Pro"/>
</dbReference>
<name>A7MEY3_CROS8</name>
<dbReference type="Pfam" id="PF00419">
    <property type="entry name" value="Fimbrial"/>
    <property type="match status" value="1"/>
</dbReference>
<accession>A7MEY3</accession>
<dbReference type="EMBL" id="CP000783">
    <property type="protein sequence ID" value="ABU77786.1"/>
    <property type="molecule type" value="Genomic_DNA"/>
</dbReference>
<dbReference type="SUPFAM" id="SSF49401">
    <property type="entry name" value="Bacterial adhesins"/>
    <property type="match status" value="1"/>
</dbReference>
<comment type="similarity">
    <text evidence="2">Belongs to the fimbrial protein family.</text>
</comment>
<evidence type="ECO:0000256" key="3">
    <source>
        <dbReference type="ARBA" id="ARBA00022729"/>
    </source>
</evidence>
<feature type="domain" description="Fimbrial-type adhesion" evidence="6">
    <location>
        <begin position="195"/>
        <end position="334"/>
    </location>
</feature>
<dbReference type="PANTHER" id="PTHR33420:SF12">
    <property type="entry name" value="FIMBRIN-LIKE PROTEIN FIMI-RELATED"/>
    <property type="match status" value="1"/>
</dbReference>
<organism evidence="7 8">
    <name type="scientific">Cronobacter sakazakii (strain ATCC BAA-894)</name>
    <name type="common">Enterobacter sakazakii</name>
    <dbReference type="NCBI Taxonomy" id="290339"/>
    <lineage>
        <taxon>Bacteria</taxon>
        <taxon>Pseudomonadati</taxon>
        <taxon>Pseudomonadota</taxon>
        <taxon>Gammaproteobacteria</taxon>
        <taxon>Enterobacterales</taxon>
        <taxon>Enterobacteriaceae</taxon>
        <taxon>Cronobacter</taxon>
    </lineage>
</organism>
<keyword evidence="8" id="KW-1185">Reference proteome</keyword>
<dbReference type="Gene3D" id="2.60.40.3310">
    <property type="match status" value="1"/>
</dbReference>
<evidence type="ECO:0000256" key="5">
    <source>
        <dbReference type="SAM" id="SignalP"/>
    </source>
</evidence>
<feature type="chain" id="PRO_5002713149" description="Fimbrial-type adhesion domain-containing protein" evidence="5">
    <location>
        <begin position="37"/>
        <end position="335"/>
    </location>
</feature>
<dbReference type="HOGENOM" id="CLU_058392_5_0_6"/>
<dbReference type="InterPro" id="IPR000259">
    <property type="entry name" value="Adhesion_dom_fimbrial"/>
</dbReference>
<evidence type="ECO:0000256" key="2">
    <source>
        <dbReference type="ARBA" id="ARBA00006671"/>
    </source>
</evidence>